<evidence type="ECO:0000313" key="6">
    <source>
        <dbReference type="EMBL" id="PCE32356.1"/>
    </source>
</evidence>
<reference evidence="6 7" key="1">
    <citation type="submission" date="2017-01" db="EMBL/GenBank/DDBJ databases">
        <title>Whole-Genome Shotgun Sequencing of Two beta-Proteobacterial Species in Search of the Bulgecin Biosynthetic Cluster.</title>
        <authorList>
            <person name="Horsman M.E."/>
            <person name="Marous D.R."/>
            <person name="Li R."/>
            <person name="Oliver R.A."/>
            <person name="Byun B."/>
            <person name="Emrich S.J."/>
            <person name="Boggess B."/>
            <person name="Townsend C.A."/>
            <person name="Mobashery S."/>
        </authorList>
    </citation>
    <scope>NUCLEOTIDE SEQUENCE [LARGE SCALE GENOMIC DNA]</scope>
    <source>
        <strain evidence="6 7">ATCC 31433</strain>
    </source>
</reference>
<dbReference type="EMBL" id="MTZU01000028">
    <property type="protein sequence ID" value="PCE32356.1"/>
    <property type="molecule type" value="Genomic_DNA"/>
</dbReference>
<evidence type="ECO:0000259" key="5">
    <source>
        <dbReference type="Pfam" id="PF01011"/>
    </source>
</evidence>
<dbReference type="InterPro" id="IPR018391">
    <property type="entry name" value="PQQ_b-propeller_rpt"/>
</dbReference>
<proteinExistence type="inferred from homology"/>
<dbReference type="Pfam" id="PF01011">
    <property type="entry name" value="PQQ"/>
    <property type="match status" value="1"/>
</dbReference>
<organism evidence="6 7">
    <name type="scientific">Burkholderia ubonensis subsp. mesacidophila</name>
    <dbReference type="NCBI Taxonomy" id="265293"/>
    <lineage>
        <taxon>Bacteria</taxon>
        <taxon>Pseudomonadati</taxon>
        <taxon>Pseudomonadota</taxon>
        <taxon>Betaproteobacteria</taxon>
        <taxon>Burkholderiales</taxon>
        <taxon>Burkholderiaceae</taxon>
        <taxon>Burkholderia</taxon>
        <taxon>Burkholderia cepacia complex</taxon>
    </lineage>
</organism>
<dbReference type="Proteomes" id="UP000217994">
    <property type="component" value="Unassembled WGS sequence"/>
</dbReference>
<comment type="caution">
    <text evidence="6">The sequence shown here is derived from an EMBL/GenBank/DDBJ whole genome shotgun (WGS) entry which is preliminary data.</text>
</comment>
<dbReference type="PANTHER" id="PTHR32303:SF10">
    <property type="entry name" value="OUTER MEMBRANE PROTEIN ASSEMBLY FACTOR BAMB"/>
    <property type="match status" value="1"/>
</dbReference>
<gene>
    <name evidence="6" type="ORF">BZL54_10880</name>
</gene>
<keyword evidence="3" id="KW-0560">Oxidoreductase</keyword>
<evidence type="ECO:0000256" key="3">
    <source>
        <dbReference type="ARBA" id="ARBA00023002"/>
    </source>
</evidence>
<accession>A0A2A4FIW6</accession>
<evidence type="ECO:0000256" key="4">
    <source>
        <dbReference type="SAM" id="SignalP"/>
    </source>
</evidence>
<evidence type="ECO:0000313" key="7">
    <source>
        <dbReference type="Proteomes" id="UP000217994"/>
    </source>
</evidence>
<dbReference type="InterPro" id="IPR015943">
    <property type="entry name" value="WD40/YVTN_repeat-like_dom_sf"/>
</dbReference>
<comment type="similarity">
    <text evidence="2">Belongs to the bacterial PQQ dehydrogenase family.</text>
</comment>
<sequence>MLNEFSRQSACRPSSPRRRILVAVALAGGVVAAGHAAAQSAGDWPMAGQNVHNTRSAPGERAIGVDSVAKLAPRWTLDTDGNVAATPTVVDGVVYVPDFGGTLWAVDAANGQVKWHKKVSDYTGIPNDASRTSPAYWNGTLVIGQGTQIAVNPTGAYVLGIKAADGAPLWRTQVETEPTAIITSSPVIDDGVVYVGVSSRAEALKDVPKYRGSVAALDATSGKLLWKTYMVPVGYTGGSVWGNTPVVDRETGLLYVTTGNNFTVPAGVCRYPTQKKCKPTAAANHIDSFVALNLKTGKIAWATRTLPADMSTNYDHEDGPDYDFGSGPNLFKTTIGGHERTLLGAGQKSGVYWALEPKTGKVVWHTQVGPGSLLGGMLWGTAADGKRVYVSIGNLKHEPIPVDSPKGTTTTTGGIWAAVDAATGKVLWRTADPQQMMDTVAMSAANGLVYAGSLAGSGANMYALDAATGEIKWSFESGGAVVSGAAIVDGTVYWGSGYHTKVLGLPYAGDNHKLYAFAITKQ</sequence>
<feature type="signal peptide" evidence="4">
    <location>
        <begin position="1"/>
        <end position="36"/>
    </location>
</feature>
<dbReference type="PANTHER" id="PTHR32303">
    <property type="entry name" value="QUINOPROTEIN ALCOHOL DEHYDROGENASE (CYTOCHROME C)"/>
    <property type="match status" value="1"/>
</dbReference>
<keyword evidence="4" id="KW-0732">Signal</keyword>
<dbReference type="SUPFAM" id="SSF50998">
    <property type="entry name" value="Quinoprotein alcohol dehydrogenase-like"/>
    <property type="match status" value="1"/>
</dbReference>
<dbReference type="InterPro" id="IPR011047">
    <property type="entry name" value="Quinoprotein_ADH-like_sf"/>
</dbReference>
<dbReference type="GO" id="GO:0016491">
    <property type="term" value="F:oxidoreductase activity"/>
    <property type="evidence" value="ECO:0007669"/>
    <property type="project" value="UniProtKB-KW"/>
</dbReference>
<feature type="chain" id="PRO_5012314015" description="Pyrrolo-quinoline quinone repeat domain-containing protein" evidence="4">
    <location>
        <begin position="37"/>
        <end position="522"/>
    </location>
</feature>
<name>A0A2A4FIW6_9BURK</name>
<dbReference type="Gene3D" id="2.130.10.10">
    <property type="entry name" value="YVTN repeat-like/Quinoprotein amine dehydrogenase"/>
    <property type="match status" value="1"/>
</dbReference>
<dbReference type="AlphaFoldDB" id="A0A2A4FIW6"/>
<dbReference type="SMART" id="SM00564">
    <property type="entry name" value="PQQ"/>
    <property type="match status" value="7"/>
</dbReference>
<comment type="cofactor">
    <cofactor evidence="1">
        <name>pyrroloquinoline quinone</name>
        <dbReference type="ChEBI" id="CHEBI:58442"/>
    </cofactor>
</comment>
<dbReference type="Gene3D" id="2.140.10.10">
    <property type="entry name" value="Quinoprotein alcohol dehydrogenase-like superfamily"/>
    <property type="match status" value="1"/>
</dbReference>
<protein>
    <recommendedName>
        <fullName evidence="5">Pyrrolo-quinoline quinone repeat domain-containing protein</fullName>
    </recommendedName>
</protein>
<dbReference type="InterPro" id="IPR002372">
    <property type="entry name" value="PQQ_rpt_dom"/>
</dbReference>
<evidence type="ECO:0000256" key="1">
    <source>
        <dbReference type="ARBA" id="ARBA00001931"/>
    </source>
</evidence>
<feature type="domain" description="Pyrrolo-quinoline quinone repeat" evidence="5">
    <location>
        <begin position="44"/>
        <end position="366"/>
    </location>
</feature>
<evidence type="ECO:0000256" key="2">
    <source>
        <dbReference type="ARBA" id="ARBA00008156"/>
    </source>
</evidence>